<evidence type="ECO:0000256" key="6">
    <source>
        <dbReference type="ARBA" id="ARBA00023136"/>
    </source>
</evidence>
<feature type="domain" description="Peptidase M50" evidence="8">
    <location>
        <begin position="11"/>
        <end position="97"/>
    </location>
</feature>
<dbReference type="Pfam" id="PF02163">
    <property type="entry name" value="Peptidase_M50"/>
    <property type="match status" value="1"/>
</dbReference>
<feature type="transmembrane region" description="Helical" evidence="7">
    <location>
        <begin position="6"/>
        <end position="30"/>
    </location>
</feature>
<dbReference type="GO" id="GO:0016020">
    <property type="term" value="C:membrane"/>
    <property type="evidence" value="ECO:0007669"/>
    <property type="project" value="UniProtKB-SubCell"/>
</dbReference>
<reference evidence="9 10" key="1">
    <citation type="submission" date="2015-01" db="EMBL/GenBank/DDBJ databases">
        <title>Jeotgalibacillus campisalis genome sequencing.</title>
        <authorList>
            <person name="Goh K.M."/>
            <person name="Chan K.-G."/>
            <person name="Yaakop A.S."/>
            <person name="Ee R."/>
            <person name="Gan H.M."/>
            <person name="Chan C.S."/>
        </authorList>
    </citation>
    <scope>NUCLEOTIDE SEQUENCE [LARGE SCALE GENOMIC DNA]</scope>
    <source>
        <strain evidence="9 10">SF-57</strain>
    </source>
</reference>
<dbReference type="OrthoDB" id="849477at2"/>
<comment type="caution">
    <text evidence="9">The sequence shown here is derived from an EMBL/GenBank/DDBJ whole genome shotgun (WGS) entry which is preliminary data.</text>
</comment>
<gene>
    <name evidence="9" type="ORF">KR50_31110</name>
</gene>
<dbReference type="RefSeq" id="WP_041060520.1">
    <property type="nucleotide sequence ID" value="NZ_JXRR01000018.1"/>
</dbReference>
<organism evidence="9 10">
    <name type="scientific">Jeotgalibacillus campisalis</name>
    <dbReference type="NCBI Taxonomy" id="220754"/>
    <lineage>
        <taxon>Bacteria</taxon>
        <taxon>Bacillati</taxon>
        <taxon>Bacillota</taxon>
        <taxon>Bacilli</taxon>
        <taxon>Bacillales</taxon>
        <taxon>Caryophanaceae</taxon>
        <taxon>Jeotgalibacillus</taxon>
    </lineage>
</organism>
<keyword evidence="4 7" id="KW-0812">Transmembrane</keyword>
<dbReference type="Proteomes" id="UP000031972">
    <property type="component" value="Unassembled WGS sequence"/>
</dbReference>
<dbReference type="InterPro" id="IPR008915">
    <property type="entry name" value="Peptidase_M50"/>
</dbReference>
<evidence type="ECO:0000256" key="5">
    <source>
        <dbReference type="ARBA" id="ARBA00022989"/>
    </source>
</evidence>
<evidence type="ECO:0000256" key="1">
    <source>
        <dbReference type="ARBA" id="ARBA00001947"/>
    </source>
</evidence>
<keyword evidence="5 7" id="KW-1133">Transmembrane helix</keyword>
<dbReference type="EMBL" id="JXRR01000018">
    <property type="protein sequence ID" value="KIL45529.1"/>
    <property type="molecule type" value="Genomic_DNA"/>
</dbReference>
<name>A0A0C2RUZ7_9BACL</name>
<comment type="similarity">
    <text evidence="3">Belongs to the peptidase M50B family.</text>
</comment>
<comment type="cofactor">
    <cofactor evidence="1">
        <name>Zn(2+)</name>
        <dbReference type="ChEBI" id="CHEBI:29105"/>
    </cofactor>
</comment>
<evidence type="ECO:0000313" key="9">
    <source>
        <dbReference type="EMBL" id="KIL45529.1"/>
    </source>
</evidence>
<sequence length="146" mass="16462">MDFLMNFVIIALFIFPFIALIHESGHAFFIKIFGGKISEFAIGIGDVLWNKNTFVINKAYFAGGRVVTATDNLFSKSQKIFILLGGVIFNLISALALDLYTGYDFFVFRNYLDSFIFVSYLNVFINLIPFTTINGKSDGKKLVELI</sequence>
<evidence type="ECO:0000256" key="3">
    <source>
        <dbReference type="ARBA" id="ARBA00007931"/>
    </source>
</evidence>
<accession>A0A0C2RUZ7</accession>
<protein>
    <recommendedName>
        <fullName evidence="8">Peptidase M50 domain-containing protein</fullName>
    </recommendedName>
</protein>
<feature type="transmembrane region" description="Helical" evidence="7">
    <location>
        <begin position="115"/>
        <end position="133"/>
    </location>
</feature>
<dbReference type="AlphaFoldDB" id="A0A0C2RUZ7"/>
<comment type="subcellular location">
    <subcellularLocation>
        <location evidence="2">Membrane</location>
        <topology evidence="2">Multi-pass membrane protein</topology>
    </subcellularLocation>
</comment>
<evidence type="ECO:0000259" key="8">
    <source>
        <dbReference type="Pfam" id="PF02163"/>
    </source>
</evidence>
<feature type="transmembrane region" description="Helical" evidence="7">
    <location>
        <begin position="80"/>
        <end position="103"/>
    </location>
</feature>
<evidence type="ECO:0000256" key="2">
    <source>
        <dbReference type="ARBA" id="ARBA00004141"/>
    </source>
</evidence>
<keyword evidence="10" id="KW-1185">Reference proteome</keyword>
<evidence type="ECO:0000256" key="4">
    <source>
        <dbReference type="ARBA" id="ARBA00022692"/>
    </source>
</evidence>
<dbReference type="GO" id="GO:0006508">
    <property type="term" value="P:proteolysis"/>
    <property type="evidence" value="ECO:0007669"/>
    <property type="project" value="InterPro"/>
</dbReference>
<dbReference type="PATRIC" id="fig|220754.4.peg.3125"/>
<evidence type="ECO:0000313" key="10">
    <source>
        <dbReference type="Proteomes" id="UP000031972"/>
    </source>
</evidence>
<evidence type="ECO:0000256" key="7">
    <source>
        <dbReference type="SAM" id="Phobius"/>
    </source>
</evidence>
<proteinExistence type="inferred from homology"/>
<keyword evidence="6 7" id="KW-0472">Membrane</keyword>